<dbReference type="SUPFAM" id="SSF57667">
    <property type="entry name" value="beta-beta-alpha zinc fingers"/>
    <property type="match status" value="2"/>
</dbReference>
<evidence type="ECO:0000313" key="13">
    <source>
        <dbReference type="Proteomes" id="UP000054359"/>
    </source>
</evidence>
<dbReference type="FunFam" id="3.30.160.60:FF:000208">
    <property type="entry name" value="zinc finger protein Gfi-1b"/>
    <property type="match status" value="1"/>
</dbReference>
<keyword evidence="13" id="KW-1185">Reference proteome</keyword>
<dbReference type="EMBL" id="KK117015">
    <property type="protein sequence ID" value="KFM69324.1"/>
    <property type="molecule type" value="Genomic_DNA"/>
</dbReference>
<dbReference type="InterPro" id="IPR036236">
    <property type="entry name" value="Znf_C2H2_sf"/>
</dbReference>
<evidence type="ECO:0000256" key="5">
    <source>
        <dbReference type="ARBA" id="ARBA00022833"/>
    </source>
</evidence>
<sequence length="403" mass="46258">MPRSFLIKKKITLGKKERWDDDDKVEKNHEGLENIKNSSQHNVQDSNAALARISSQNEVNSKAVENTMAMTSLNSKQDGLLSEQNLQNFLRLSCSFVPVLQKGPVRESLLFGSLHHPLMHPIQQFDDPFQTDTDAFGRPGRSKFSLWRPAFYERDTQVEYPPKSFKCYYCGQLCDHASYVNRNAYLKCCAICASLNGQFSDFTPRVQRTNSLTHLRPDFLVNRTLKEIYRQPEMDRIKYPVGKKSPYGPKPLLPINQIGNRMQNNNEISSSLPVRSLERSQADQYTSKSSPSGCKTFTCKQCGKSFKRSSTLSTHLLIHLNIRPYPCLYCGKSFHQKSDMKKHTYIHTGEKPHKCDVCGKAFSQSSNLITHSRKHTGFKPFLCIICNRTFQRKIDLHRHIDSK</sequence>
<reference evidence="12 13" key="1">
    <citation type="submission" date="2013-11" db="EMBL/GenBank/DDBJ databases">
        <title>Genome sequencing of Stegodyphus mimosarum.</title>
        <authorList>
            <person name="Bechsgaard J."/>
        </authorList>
    </citation>
    <scope>NUCLEOTIDE SEQUENCE [LARGE SCALE GENOMIC DNA]</scope>
</reference>
<keyword evidence="6" id="KW-0805">Transcription regulation</keyword>
<dbReference type="OrthoDB" id="6155966at2759"/>
<keyword evidence="3" id="KW-0677">Repeat</keyword>
<evidence type="ECO:0000256" key="1">
    <source>
        <dbReference type="ARBA" id="ARBA00004123"/>
    </source>
</evidence>
<proteinExistence type="predicted"/>
<dbReference type="STRING" id="407821.A0A087TW35"/>
<dbReference type="Gene3D" id="3.30.160.60">
    <property type="entry name" value="Classic Zinc Finger"/>
    <property type="match status" value="4"/>
</dbReference>
<dbReference type="AlphaFoldDB" id="A0A087TW35"/>
<keyword evidence="5" id="KW-0862">Zinc</keyword>
<keyword evidence="4 10" id="KW-0863">Zinc-finger</keyword>
<dbReference type="SMART" id="SM00355">
    <property type="entry name" value="ZnF_C2H2"/>
    <property type="match status" value="4"/>
</dbReference>
<accession>A0A087TW35</accession>
<evidence type="ECO:0000256" key="4">
    <source>
        <dbReference type="ARBA" id="ARBA00022771"/>
    </source>
</evidence>
<evidence type="ECO:0000256" key="2">
    <source>
        <dbReference type="ARBA" id="ARBA00022723"/>
    </source>
</evidence>
<dbReference type="FunFam" id="3.30.160.60:FF:000646">
    <property type="entry name" value="Myeloid zinc finger 1"/>
    <property type="match status" value="1"/>
</dbReference>
<evidence type="ECO:0000256" key="3">
    <source>
        <dbReference type="ARBA" id="ARBA00022737"/>
    </source>
</evidence>
<dbReference type="InterPro" id="IPR013087">
    <property type="entry name" value="Znf_C2H2_type"/>
</dbReference>
<evidence type="ECO:0000256" key="9">
    <source>
        <dbReference type="ARBA" id="ARBA00023242"/>
    </source>
</evidence>
<feature type="domain" description="C2H2-type" evidence="11">
    <location>
        <begin position="353"/>
        <end position="380"/>
    </location>
</feature>
<dbReference type="Pfam" id="PF00096">
    <property type="entry name" value="zf-C2H2"/>
    <property type="match status" value="3"/>
</dbReference>
<evidence type="ECO:0000259" key="11">
    <source>
        <dbReference type="PROSITE" id="PS50157"/>
    </source>
</evidence>
<feature type="domain" description="C2H2-type" evidence="11">
    <location>
        <begin position="325"/>
        <end position="352"/>
    </location>
</feature>
<dbReference type="PROSITE" id="PS50157">
    <property type="entry name" value="ZINC_FINGER_C2H2_2"/>
    <property type="match status" value="4"/>
</dbReference>
<protein>
    <submittedName>
        <fullName evidence="12">Zinc finger protein</fullName>
    </submittedName>
</protein>
<dbReference type="PROSITE" id="PS00028">
    <property type="entry name" value="ZINC_FINGER_C2H2_1"/>
    <property type="match status" value="3"/>
</dbReference>
<gene>
    <name evidence="12" type="ORF">X975_26693</name>
</gene>
<organism evidence="12 13">
    <name type="scientific">Stegodyphus mimosarum</name>
    <name type="common">African social velvet spider</name>
    <dbReference type="NCBI Taxonomy" id="407821"/>
    <lineage>
        <taxon>Eukaryota</taxon>
        <taxon>Metazoa</taxon>
        <taxon>Ecdysozoa</taxon>
        <taxon>Arthropoda</taxon>
        <taxon>Chelicerata</taxon>
        <taxon>Arachnida</taxon>
        <taxon>Araneae</taxon>
        <taxon>Araneomorphae</taxon>
        <taxon>Entelegynae</taxon>
        <taxon>Eresoidea</taxon>
        <taxon>Eresidae</taxon>
        <taxon>Stegodyphus</taxon>
    </lineage>
</organism>
<feature type="domain" description="C2H2-type" evidence="11">
    <location>
        <begin position="381"/>
        <end position="403"/>
    </location>
</feature>
<evidence type="ECO:0000256" key="10">
    <source>
        <dbReference type="PROSITE-ProRule" id="PRU00042"/>
    </source>
</evidence>
<dbReference type="PANTHER" id="PTHR23235:SF157">
    <property type="entry name" value="FEZ FAMILY ZINC FINGER PROTEIN 1"/>
    <property type="match status" value="1"/>
</dbReference>
<dbReference type="FunFam" id="3.30.160.60:FF:000432">
    <property type="entry name" value="zinc finger protein Gfi-1b isoform X1"/>
    <property type="match status" value="1"/>
</dbReference>
<evidence type="ECO:0000256" key="6">
    <source>
        <dbReference type="ARBA" id="ARBA00023015"/>
    </source>
</evidence>
<dbReference type="PANTHER" id="PTHR23235">
    <property type="entry name" value="KRUEPPEL-LIKE TRANSCRIPTION FACTOR"/>
    <property type="match status" value="1"/>
</dbReference>
<dbReference type="Proteomes" id="UP000054359">
    <property type="component" value="Unassembled WGS sequence"/>
</dbReference>
<name>A0A087TW35_STEMI</name>
<dbReference type="GO" id="GO:0000978">
    <property type="term" value="F:RNA polymerase II cis-regulatory region sequence-specific DNA binding"/>
    <property type="evidence" value="ECO:0007669"/>
    <property type="project" value="TreeGrafter"/>
</dbReference>
<comment type="subcellular location">
    <subcellularLocation>
        <location evidence="1">Nucleus</location>
    </subcellularLocation>
</comment>
<dbReference type="GO" id="GO:0000122">
    <property type="term" value="P:negative regulation of transcription by RNA polymerase II"/>
    <property type="evidence" value="ECO:0007669"/>
    <property type="project" value="UniProtKB-ARBA"/>
</dbReference>
<keyword evidence="9" id="KW-0539">Nucleus</keyword>
<dbReference type="GO" id="GO:0005634">
    <property type="term" value="C:nucleus"/>
    <property type="evidence" value="ECO:0007669"/>
    <property type="project" value="UniProtKB-SubCell"/>
</dbReference>
<dbReference type="GO" id="GO:0000981">
    <property type="term" value="F:DNA-binding transcription factor activity, RNA polymerase II-specific"/>
    <property type="evidence" value="ECO:0007669"/>
    <property type="project" value="TreeGrafter"/>
</dbReference>
<evidence type="ECO:0000256" key="8">
    <source>
        <dbReference type="ARBA" id="ARBA00023163"/>
    </source>
</evidence>
<keyword evidence="2" id="KW-0479">Metal-binding</keyword>
<dbReference type="GO" id="GO:0008270">
    <property type="term" value="F:zinc ion binding"/>
    <property type="evidence" value="ECO:0007669"/>
    <property type="project" value="UniProtKB-KW"/>
</dbReference>
<evidence type="ECO:0000313" key="12">
    <source>
        <dbReference type="EMBL" id="KFM69324.1"/>
    </source>
</evidence>
<keyword evidence="8" id="KW-0804">Transcription</keyword>
<keyword evidence="7" id="KW-0238">DNA-binding</keyword>
<evidence type="ECO:0000256" key="7">
    <source>
        <dbReference type="ARBA" id="ARBA00023125"/>
    </source>
</evidence>
<feature type="non-terminal residue" evidence="12">
    <location>
        <position position="403"/>
    </location>
</feature>
<feature type="domain" description="C2H2-type" evidence="11">
    <location>
        <begin position="297"/>
        <end position="324"/>
    </location>
</feature>